<dbReference type="EMBL" id="NBNE01000384">
    <property type="protein sequence ID" value="OWZ19925.1"/>
    <property type="molecule type" value="Genomic_DNA"/>
</dbReference>
<feature type="compositionally biased region" description="Polar residues" evidence="1">
    <location>
        <begin position="132"/>
        <end position="141"/>
    </location>
</feature>
<comment type="caution">
    <text evidence="2">The sequence shown here is derived from an EMBL/GenBank/DDBJ whole genome shotgun (WGS) entry which is preliminary data.</text>
</comment>
<organism evidence="2 3">
    <name type="scientific">Phytophthora megakarya</name>
    <dbReference type="NCBI Taxonomy" id="4795"/>
    <lineage>
        <taxon>Eukaryota</taxon>
        <taxon>Sar</taxon>
        <taxon>Stramenopiles</taxon>
        <taxon>Oomycota</taxon>
        <taxon>Peronosporomycetes</taxon>
        <taxon>Peronosporales</taxon>
        <taxon>Peronosporaceae</taxon>
        <taxon>Phytophthora</taxon>
    </lineage>
</organism>
<evidence type="ECO:0000313" key="2">
    <source>
        <dbReference type="EMBL" id="OWZ19925.1"/>
    </source>
</evidence>
<evidence type="ECO:0000313" key="3">
    <source>
        <dbReference type="Proteomes" id="UP000198211"/>
    </source>
</evidence>
<proteinExistence type="predicted"/>
<evidence type="ECO:0000256" key="1">
    <source>
        <dbReference type="SAM" id="MobiDB-lite"/>
    </source>
</evidence>
<sequence>MNPTDHFMSDGKYFSPPPPGYTSNYFFEIDHGICTARKNVDTADGDSITFAMIDPINFEPIRKAILGPDIKSIWEASISGVLLPQHPIKSLSAKYFSIPKEYLAYYPNVPEAIVNAATPDSATRKPGRPSKTKTAQKANQPSILQFFSKK</sequence>
<name>A0A225WQL5_9STRA</name>
<protein>
    <submittedName>
        <fullName evidence="2">Uncharacterized protein</fullName>
    </submittedName>
</protein>
<dbReference type="Proteomes" id="UP000198211">
    <property type="component" value="Unassembled WGS sequence"/>
</dbReference>
<dbReference type="AlphaFoldDB" id="A0A225WQL5"/>
<accession>A0A225WQL5</accession>
<feature type="region of interest" description="Disordered" evidence="1">
    <location>
        <begin position="118"/>
        <end position="141"/>
    </location>
</feature>
<dbReference type="OrthoDB" id="127991at2759"/>
<gene>
    <name evidence="2" type="ORF">PHMEG_0005752</name>
</gene>
<reference evidence="3" key="1">
    <citation type="submission" date="2017-03" db="EMBL/GenBank/DDBJ databases">
        <title>Phytopthora megakarya and P. palmivora, two closely related causual agents of cacao black pod achieved similar genome size and gene model numbers by different mechanisms.</title>
        <authorList>
            <person name="Ali S."/>
            <person name="Shao J."/>
            <person name="Larry D.J."/>
            <person name="Kronmiller B."/>
            <person name="Shen D."/>
            <person name="Strem M.D."/>
            <person name="Melnick R.L."/>
            <person name="Guiltinan M.J."/>
            <person name="Tyler B.M."/>
            <person name="Meinhardt L.W."/>
            <person name="Bailey B.A."/>
        </authorList>
    </citation>
    <scope>NUCLEOTIDE SEQUENCE [LARGE SCALE GENOMIC DNA]</scope>
    <source>
        <strain evidence="3">zdho120</strain>
    </source>
</reference>
<keyword evidence="3" id="KW-1185">Reference proteome</keyword>